<feature type="non-terminal residue" evidence="1">
    <location>
        <position position="127"/>
    </location>
</feature>
<sequence length="127" mass="14381">SATTTSYLKKMISYSTKSQEGSLQATTITYNYDVKKNYTTMIDHSRYMERGVFYREPGYNGDCYWNKDITDVASLVDTGQTWTEATSGLKFMDKRPYDIGITRVHVWGGNNSLGQVNYLAPESINSA</sequence>
<protein>
    <submittedName>
        <fullName evidence="1">Uncharacterized protein</fullName>
    </submittedName>
</protein>
<dbReference type="AlphaFoldDB" id="X1H1B3"/>
<proteinExistence type="predicted"/>
<comment type="caution">
    <text evidence="1">The sequence shown here is derived from an EMBL/GenBank/DDBJ whole genome shotgun (WGS) entry which is preliminary data.</text>
</comment>
<accession>X1H1B3</accession>
<feature type="non-terminal residue" evidence="1">
    <location>
        <position position="1"/>
    </location>
</feature>
<dbReference type="EMBL" id="BARU01014989">
    <property type="protein sequence ID" value="GAH39038.1"/>
    <property type="molecule type" value="Genomic_DNA"/>
</dbReference>
<organism evidence="1">
    <name type="scientific">marine sediment metagenome</name>
    <dbReference type="NCBI Taxonomy" id="412755"/>
    <lineage>
        <taxon>unclassified sequences</taxon>
        <taxon>metagenomes</taxon>
        <taxon>ecological metagenomes</taxon>
    </lineage>
</organism>
<evidence type="ECO:0000313" key="1">
    <source>
        <dbReference type="EMBL" id="GAH39038.1"/>
    </source>
</evidence>
<gene>
    <name evidence="1" type="ORF">S03H2_26094</name>
</gene>
<name>X1H1B3_9ZZZZ</name>
<reference evidence="1" key="1">
    <citation type="journal article" date="2014" name="Front. Microbiol.">
        <title>High frequency of phylogenetically diverse reductive dehalogenase-homologous genes in deep subseafloor sedimentary metagenomes.</title>
        <authorList>
            <person name="Kawai M."/>
            <person name="Futagami T."/>
            <person name="Toyoda A."/>
            <person name="Takaki Y."/>
            <person name="Nishi S."/>
            <person name="Hori S."/>
            <person name="Arai W."/>
            <person name="Tsubouchi T."/>
            <person name="Morono Y."/>
            <person name="Uchiyama I."/>
            <person name="Ito T."/>
            <person name="Fujiyama A."/>
            <person name="Inagaki F."/>
            <person name="Takami H."/>
        </authorList>
    </citation>
    <scope>NUCLEOTIDE SEQUENCE</scope>
    <source>
        <strain evidence="1">Expedition CK06-06</strain>
    </source>
</reference>